<dbReference type="InterPro" id="IPR017595">
    <property type="entry name" value="OHCU_decarboxylase-2"/>
</dbReference>
<keyword evidence="9" id="KW-1185">Reference proteome</keyword>
<evidence type="ECO:0000259" key="7">
    <source>
        <dbReference type="Pfam" id="PF09349"/>
    </source>
</evidence>
<keyword evidence="5" id="KW-0210">Decarboxylase</keyword>
<dbReference type="EC" id="4.1.1.97" evidence="3"/>
<dbReference type="PANTHER" id="PTHR43466:SF1">
    <property type="entry name" value="2-OXO-4-HYDROXY-4-CARBOXY-5-UREIDOIMIDAZOLINE DECARBOXYLASE-RELATED"/>
    <property type="match status" value="1"/>
</dbReference>
<evidence type="ECO:0000256" key="5">
    <source>
        <dbReference type="ARBA" id="ARBA00022793"/>
    </source>
</evidence>
<accession>A0A5C5ZKA8</accession>
<evidence type="ECO:0000256" key="4">
    <source>
        <dbReference type="ARBA" id="ARBA00022631"/>
    </source>
</evidence>
<evidence type="ECO:0000256" key="2">
    <source>
        <dbReference type="ARBA" id="ARBA00004754"/>
    </source>
</evidence>
<dbReference type="RefSeq" id="WP_146401948.1">
    <property type="nucleotide sequence ID" value="NZ_SJPQ01000003.1"/>
</dbReference>
<dbReference type="EMBL" id="SJPQ01000003">
    <property type="protein sequence ID" value="TWT87636.1"/>
    <property type="molecule type" value="Genomic_DNA"/>
</dbReference>
<dbReference type="GO" id="GO:0006144">
    <property type="term" value="P:purine nucleobase metabolic process"/>
    <property type="evidence" value="ECO:0007669"/>
    <property type="project" value="UniProtKB-KW"/>
</dbReference>
<dbReference type="NCBIfam" id="NF010372">
    <property type="entry name" value="PRK13798.1"/>
    <property type="match status" value="1"/>
</dbReference>
<comment type="caution">
    <text evidence="8">The sequence shown here is derived from an EMBL/GenBank/DDBJ whole genome shotgun (WGS) entry which is preliminary data.</text>
</comment>
<dbReference type="GO" id="GO:0019628">
    <property type="term" value="P:urate catabolic process"/>
    <property type="evidence" value="ECO:0007669"/>
    <property type="project" value="TreeGrafter"/>
</dbReference>
<dbReference type="AlphaFoldDB" id="A0A5C5ZKA8"/>
<evidence type="ECO:0000313" key="8">
    <source>
        <dbReference type="EMBL" id="TWT87636.1"/>
    </source>
</evidence>
<dbReference type="SUPFAM" id="SSF158694">
    <property type="entry name" value="UraD-Like"/>
    <property type="match status" value="1"/>
</dbReference>
<comment type="catalytic activity">
    <reaction evidence="1">
        <text>5-hydroxy-2-oxo-4-ureido-2,5-dihydro-1H-imidazole-5-carboxylate + H(+) = (S)-allantoin + CO2</text>
        <dbReference type="Rhea" id="RHEA:26301"/>
        <dbReference type="ChEBI" id="CHEBI:15378"/>
        <dbReference type="ChEBI" id="CHEBI:15678"/>
        <dbReference type="ChEBI" id="CHEBI:16526"/>
        <dbReference type="ChEBI" id="CHEBI:58639"/>
        <dbReference type="EC" id="4.1.1.97"/>
    </reaction>
</comment>
<comment type="pathway">
    <text evidence="2">Purine metabolism; urate degradation; (S)-allantoin from urate: step 3/3.</text>
</comment>
<dbReference type="InterPro" id="IPR036778">
    <property type="entry name" value="OHCU_decarboxylase_sf"/>
</dbReference>
<evidence type="ECO:0000256" key="6">
    <source>
        <dbReference type="ARBA" id="ARBA00023239"/>
    </source>
</evidence>
<dbReference type="Proteomes" id="UP000315440">
    <property type="component" value="Unassembled WGS sequence"/>
</dbReference>
<dbReference type="InterPro" id="IPR018020">
    <property type="entry name" value="OHCU_decarboxylase"/>
</dbReference>
<sequence length="185" mass="20226">MNPVHYNQLADHLNKLGEADARETLRGCCGAEGWIDRVLQTRPFADGAALDTAVERAFAALTRDDWLGAFACHPKIGDLGSLRMKYAGNKQWSAGEQAGVAEADERVIQRLAAGNAEYENRFGWIFIVCASGKSAAEMLGLLESRLGNEPEIELPIAAAEQKKITRLRLEKMGLEDKSIEKPAAE</sequence>
<protein>
    <recommendedName>
        <fullName evidence="3">2-oxo-4-hydroxy-4-carboxy-5-ureidoimidazoline decarboxylase</fullName>
        <ecNumber evidence="3">4.1.1.97</ecNumber>
    </recommendedName>
</protein>
<dbReference type="OrthoDB" id="9800909at2"/>
<dbReference type="Pfam" id="PF09349">
    <property type="entry name" value="OHCU_decarbox"/>
    <property type="match status" value="1"/>
</dbReference>
<reference evidence="8 9" key="1">
    <citation type="submission" date="2019-02" db="EMBL/GenBank/DDBJ databases">
        <title>Deep-cultivation of Planctomycetes and their phenomic and genomic characterization uncovers novel biology.</title>
        <authorList>
            <person name="Wiegand S."/>
            <person name="Jogler M."/>
            <person name="Boedeker C."/>
            <person name="Pinto D."/>
            <person name="Vollmers J."/>
            <person name="Rivas-Marin E."/>
            <person name="Kohn T."/>
            <person name="Peeters S.H."/>
            <person name="Heuer A."/>
            <person name="Rast P."/>
            <person name="Oberbeckmann S."/>
            <person name="Bunk B."/>
            <person name="Jeske O."/>
            <person name="Meyerdierks A."/>
            <person name="Storesund J.E."/>
            <person name="Kallscheuer N."/>
            <person name="Luecker S."/>
            <person name="Lage O.M."/>
            <person name="Pohl T."/>
            <person name="Merkel B.J."/>
            <person name="Hornburger P."/>
            <person name="Mueller R.-W."/>
            <person name="Bruemmer F."/>
            <person name="Labrenz M."/>
            <person name="Spormann A.M."/>
            <person name="Op Den Camp H."/>
            <person name="Overmann J."/>
            <person name="Amann R."/>
            <person name="Jetten M.S.M."/>
            <person name="Mascher T."/>
            <person name="Medema M.H."/>
            <person name="Devos D.P."/>
            <person name="Kaster A.-K."/>
            <person name="Ovreas L."/>
            <person name="Rohde M."/>
            <person name="Galperin M.Y."/>
            <person name="Jogler C."/>
        </authorList>
    </citation>
    <scope>NUCLEOTIDE SEQUENCE [LARGE SCALE GENOMIC DNA]</scope>
    <source>
        <strain evidence="8 9">Mal64</strain>
    </source>
</reference>
<keyword evidence="6" id="KW-0456">Lyase</keyword>
<dbReference type="Gene3D" id="1.10.3330.10">
    <property type="entry name" value="Oxo-4-hydroxy-4-carboxy-5-ureidoimidazoline decarboxylase"/>
    <property type="match status" value="1"/>
</dbReference>
<dbReference type="PANTHER" id="PTHR43466">
    <property type="entry name" value="2-OXO-4-HYDROXY-4-CARBOXY-5-UREIDOIMIDAZOLINE DECARBOXYLASE-RELATED"/>
    <property type="match status" value="1"/>
</dbReference>
<proteinExistence type="predicted"/>
<organism evidence="8 9">
    <name type="scientific">Pseudobythopirellula maris</name>
    <dbReference type="NCBI Taxonomy" id="2527991"/>
    <lineage>
        <taxon>Bacteria</taxon>
        <taxon>Pseudomonadati</taxon>
        <taxon>Planctomycetota</taxon>
        <taxon>Planctomycetia</taxon>
        <taxon>Pirellulales</taxon>
        <taxon>Lacipirellulaceae</taxon>
        <taxon>Pseudobythopirellula</taxon>
    </lineage>
</organism>
<name>A0A5C5ZKA8_9BACT</name>
<evidence type="ECO:0000256" key="3">
    <source>
        <dbReference type="ARBA" id="ARBA00012257"/>
    </source>
</evidence>
<dbReference type="GO" id="GO:0051997">
    <property type="term" value="F:2-oxo-4-hydroxy-4-carboxy-5-ureidoimidazoline decarboxylase activity"/>
    <property type="evidence" value="ECO:0007669"/>
    <property type="project" value="UniProtKB-EC"/>
</dbReference>
<dbReference type="NCBIfam" id="TIGR03180">
    <property type="entry name" value="UraD_2"/>
    <property type="match status" value="1"/>
</dbReference>
<evidence type="ECO:0000313" key="9">
    <source>
        <dbReference type="Proteomes" id="UP000315440"/>
    </source>
</evidence>
<keyword evidence="4" id="KW-0659">Purine metabolism</keyword>
<feature type="domain" description="Oxo-4-hydroxy-4-carboxy-5-ureidoimidazoline decarboxylase" evidence="7">
    <location>
        <begin position="14"/>
        <end position="170"/>
    </location>
</feature>
<evidence type="ECO:0000256" key="1">
    <source>
        <dbReference type="ARBA" id="ARBA00001163"/>
    </source>
</evidence>
<gene>
    <name evidence="8" type="primary">pucL</name>
    <name evidence="8" type="ORF">Mal64_31780</name>
</gene>